<dbReference type="KEGG" id="pmq:PM3016_3156"/>
<dbReference type="HOGENOM" id="CLU_136034_1_1_9"/>
<dbReference type="InterPro" id="IPR036779">
    <property type="entry name" value="LysM_dom_sf"/>
</dbReference>
<dbReference type="STRING" id="1116391.PM3016_3156"/>
<evidence type="ECO:0000313" key="4">
    <source>
        <dbReference type="Proteomes" id="UP000007523"/>
    </source>
</evidence>
<gene>
    <name evidence="3" type="ORF">PM3016_3156</name>
</gene>
<dbReference type="SUPFAM" id="SSF54106">
    <property type="entry name" value="LysM domain"/>
    <property type="match status" value="1"/>
</dbReference>
<evidence type="ECO:0000256" key="1">
    <source>
        <dbReference type="SAM" id="Phobius"/>
    </source>
</evidence>
<name>H6ND50_9BACL</name>
<keyword evidence="1" id="KW-0472">Membrane</keyword>
<dbReference type="InterPro" id="IPR018392">
    <property type="entry name" value="LysM"/>
</dbReference>
<evidence type="ECO:0000313" key="3">
    <source>
        <dbReference type="EMBL" id="AFC30011.1"/>
    </source>
</evidence>
<feature type="domain" description="LysM" evidence="2">
    <location>
        <begin position="74"/>
        <end position="123"/>
    </location>
</feature>
<evidence type="ECO:0000259" key="2">
    <source>
        <dbReference type="PROSITE" id="PS51782"/>
    </source>
</evidence>
<dbReference type="PROSITE" id="PS51782">
    <property type="entry name" value="LYSM"/>
    <property type="match status" value="1"/>
</dbReference>
<feature type="transmembrane region" description="Helical" evidence="1">
    <location>
        <begin position="34"/>
        <end position="54"/>
    </location>
</feature>
<keyword evidence="4" id="KW-1185">Reference proteome</keyword>
<sequence length="124" mass="13672">MVQNTALIGRASNESTYRSRERASRTQHNNKRTYVRAATMGFIVVLLLALLGGLSASVSGQDVHAAGTAPEEHEFVYVHQGDTLWEIASEYAPDEDIRDYIDEIKKLNGLKSSALQTGQKLLLP</sequence>
<dbReference type="CDD" id="cd00118">
    <property type="entry name" value="LysM"/>
    <property type="match status" value="1"/>
</dbReference>
<keyword evidence="1" id="KW-1133">Transmembrane helix</keyword>
<dbReference type="Proteomes" id="UP000007523">
    <property type="component" value="Chromosome"/>
</dbReference>
<keyword evidence="1" id="KW-0812">Transmembrane</keyword>
<accession>H6ND50</accession>
<reference evidence="3 4" key="1">
    <citation type="journal article" date="2012" name="J. Bacteriol.">
        <title>Complete Genome Sequence of Paenibacillus mucilaginosus 3016, a Bacterium Functional as Microbial Fertilizer.</title>
        <authorList>
            <person name="Ma M."/>
            <person name="Wang Z."/>
            <person name="Li L."/>
            <person name="Jiang X."/>
            <person name="Guan D."/>
            <person name="Cao F."/>
            <person name="Chen H."/>
            <person name="Wang X."/>
            <person name="Shen D."/>
            <person name="Du B."/>
            <person name="Li J."/>
        </authorList>
    </citation>
    <scope>NUCLEOTIDE SEQUENCE [LARGE SCALE GENOMIC DNA]</scope>
    <source>
        <strain evidence="3 4">3016</strain>
    </source>
</reference>
<dbReference type="EMBL" id="CP003235">
    <property type="protein sequence ID" value="AFC30011.1"/>
    <property type="molecule type" value="Genomic_DNA"/>
</dbReference>
<protein>
    <submittedName>
        <fullName evidence="3">LexA repressor</fullName>
    </submittedName>
</protein>
<organism evidence="3 4">
    <name type="scientific">Paenibacillus mucilaginosus 3016</name>
    <dbReference type="NCBI Taxonomy" id="1116391"/>
    <lineage>
        <taxon>Bacteria</taxon>
        <taxon>Bacillati</taxon>
        <taxon>Bacillota</taxon>
        <taxon>Bacilli</taxon>
        <taxon>Bacillales</taxon>
        <taxon>Paenibacillaceae</taxon>
        <taxon>Paenibacillus</taxon>
    </lineage>
</organism>
<dbReference type="Gene3D" id="3.10.350.10">
    <property type="entry name" value="LysM domain"/>
    <property type="match status" value="1"/>
</dbReference>
<dbReference type="AlphaFoldDB" id="H6ND50"/>
<proteinExistence type="predicted"/>
<dbReference type="Pfam" id="PF01476">
    <property type="entry name" value="LysM"/>
    <property type="match status" value="1"/>
</dbReference>
<dbReference type="SMART" id="SM00257">
    <property type="entry name" value="LysM"/>
    <property type="match status" value="1"/>
</dbReference>